<sequence>MPPKSHRYQQKVVEQLIQSCGDRLSIFQAELLDEASGKLVKDVIDLVPEISRKPLAAQASRMHGRVRAFLTALGRPAEEDGMEITGIDIKALKEESYSCGDAFSLTPKEIRELADAATVTYIDGEVDPDTIFQLDVPEVPQDMHLSSQLIAISGPVYVMFDNNLCPQKKSAKPITVVSIPGINFAYSKIDRLEFTREISTKTDDDDDETPSQKKRRSVDEAKALQRMKQIMHHVFVLFRDDKIKFPCLNAIGCGAFKGPFQEVPQLWALAAFELLRDNDYGFEAVFYSLPNFGDDNFAIFGDVFQRRQSEHNEKLKAPVVMISDLSMVAIADWLSRKDVLAGMLNPSDVKAIRQGYIGMFWDGGHIALEEILAMQTTLLLQHKGISPDLYSDPKRRRPLEPKAKASKAPKPSPKAPKGSKKK</sequence>
<dbReference type="AlphaFoldDB" id="A0A7S4LLW7"/>
<gene>
    <name evidence="2" type="ORF">EGYM00163_LOCUS48958</name>
</gene>
<feature type="region of interest" description="Disordered" evidence="1">
    <location>
        <begin position="387"/>
        <end position="422"/>
    </location>
</feature>
<dbReference type="InterPro" id="IPR043472">
    <property type="entry name" value="Macro_dom-like"/>
</dbReference>
<accession>A0A7S4LLW7</accession>
<reference evidence="2" key="1">
    <citation type="submission" date="2021-01" db="EMBL/GenBank/DDBJ databases">
        <authorList>
            <person name="Corre E."/>
            <person name="Pelletier E."/>
            <person name="Niang G."/>
            <person name="Scheremetjew M."/>
            <person name="Finn R."/>
            <person name="Kale V."/>
            <person name="Holt S."/>
            <person name="Cochrane G."/>
            <person name="Meng A."/>
            <person name="Brown T."/>
            <person name="Cohen L."/>
        </authorList>
    </citation>
    <scope>NUCLEOTIDE SEQUENCE</scope>
    <source>
        <strain evidence="2">CCMP1594</strain>
    </source>
</reference>
<feature type="region of interest" description="Disordered" evidence="1">
    <location>
        <begin position="200"/>
        <end position="219"/>
    </location>
</feature>
<evidence type="ECO:0000313" key="2">
    <source>
        <dbReference type="EMBL" id="CAE0837586.1"/>
    </source>
</evidence>
<proteinExistence type="predicted"/>
<evidence type="ECO:0000256" key="1">
    <source>
        <dbReference type="SAM" id="MobiDB-lite"/>
    </source>
</evidence>
<dbReference type="Gene3D" id="3.40.220.10">
    <property type="entry name" value="Leucine Aminopeptidase, subunit E, domain 1"/>
    <property type="match status" value="1"/>
</dbReference>
<name>A0A7S4LLW7_9EUGL</name>
<organism evidence="2">
    <name type="scientific">Eutreptiella gymnastica</name>
    <dbReference type="NCBI Taxonomy" id="73025"/>
    <lineage>
        <taxon>Eukaryota</taxon>
        <taxon>Discoba</taxon>
        <taxon>Euglenozoa</taxon>
        <taxon>Euglenida</taxon>
        <taxon>Spirocuta</taxon>
        <taxon>Euglenophyceae</taxon>
        <taxon>Eutreptiales</taxon>
        <taxon>Eutreptiaceae</taxon>
        <taxon>Eutreptiella</taxon>
    </lineage>
</organism>
<protein>
    <submittedName>
        <fullName evidence="2">Uncharacterized protein</fullName>
    </submittedName>
</protein>
<dbReference type="EMBL" id="HBJA01142143">
    <property type="protein sequence ID" value="CAE0837586.1"/>
    <property type="molecule type" value="Transcribed_RNA"/>
</dbReference>